<dbReference type="EMBL" id="JABWDU010000003">
    <property type="protein sequence ID" value="NVD39752.1"/>
    <property type="molecule type" value="Genomic_DNA"/>
</dbReference>
<evidence type="ECO:0000313" key="2">
    <source>
        <dbReference type="Proteomes" id="UP000520198"/>
    </source>
</evidence>
<comment type="caution">
    <text evidence="1">The sequence shown here is derived from an EMBL/GenBank/DDBJ whole genome shotgun (WGS) entry which is preliminary data.</text>
</comment>
<name>A0A7Y6UN28_9HYPH</name>
<dbReference type="AlphaFoldDB" id="A0A7Y6UN28"/>
<sequence length="67" mass="7485">MSDTGGKDGIWKNFRAEEAVTAAIDLYGPQAATAAAYCALDAWTEARSDDYKFWFGVFSKLRDRRTT</sequence>
<protein>
    <submittedName>
        <fullName evidence="1">Uncharacterized protein</fullName>
    </submittedName>
</protein>
<keyword evidence="2" id="KW-1185">Reference proteome</keyword>
<evidence type="ECO:0000313" key="1">
    <source>
        <dbReference type="EMBL" id="NVD39752.1"/>
    </source>
</evidence>
<proteinExistence type="predicted"/>
<organism evidence="1 2">
    <name type="scientific">Ensifer oleiphilus</name>
    <dbReference type="NCBI Taxonomy" id="2742698"/>
    <lineage>
        <taxon>Bacteria</taxon>
        <taxon>Pseudomonadati</taxon>
        <taxon>Pseudomonadota</taxon>
        <taxon>Alphaproteobacteria</taxon>
        <taxon>Hyphomicrobiales</taxon>
        <taxon>Rhizobiaceae</taxon>
        <taxon>Sinorhizobium/Ensifer group</taxon>
        <taxon>Ensifer</taxon>
    </lineage>
</organism>
<gene>
    <name evidence="1" type="ORF">HT585_12845</name>
</gene>
<dbReference type="Proteomes" id="UP000520198">
    <property type="component" value="Unassembled WGS sequence"/>
</dbReference>
<accession>A0A7Y6UN28</accession>
<reference evidence="1 2" key="1">
    <citation type="submission" date="2020-06" db="EMBL/GenBank/DDBJ databases">
        <authorList>
            <person name="Grouzdev D.S."/>
        </authorList>
    </citation>
    <scope>NUCLEOTIDE SEQUENCE [LARGE SCALE GENOMIC DNA]</scope>
    <source>
        <strain evidence="1 2">HO-A22</strain>
    </source>
</reference>